<feature type="compositionally biased region" description="Polar residues" evidence="6">
    <location>
        <begin position="2345"/>
        <end position="2354"/>
    </location>
</feature>
<reference evidence="10" key="1">
    <citation type="submission" date="2025-08" db="UniProtKB">
        <authorList>
            <consortium name="RefSeq"/>
        </authorList>
    </citation>
    <scope>IDENTIFICATION</scope>
</reference>
<feature type="domain" description="RanBD1" evidence="7">
    <location>
        <begin position="2611"/>
        <end position="2754"/>
    </location>
</feature>
<feature type="compositionally biased region" description="Polar residues" evidence="6">
    <location>
        <begin position="2539"/>
        <end position="2562"/>
    </location>
</feature>
<feature type="domain" description="RanBP2-type" evidence="8">
    <location>
        <begin position="1765"/>
        <end position="1794"/>
    </location>
</feature>
<feature type="domain" description="RanBD1" evidence="7">
    <location>
        <begin position="1598"/>
        <end position="1735"/>
    </location>
</feature>
<feature type="region of interest" description="Disordered" evidence="6">
    <location>
        <begin position="1990"/>
        <end position="2022"/>
    </location>
</feature>
<feature type="region of interest" description="Disordered" evidence="6">
    <location>
        <begin position="1252"/>
        <end position="1295"/>
    </location>
</feature>
<dbReference type="PROSITE" id="PS01358">
    <property type="entry name" value="ZF_RANBP2_1"/>
    <property type="match status" value="2"/>
</dbReference>
<dbReference type="InterPro" id="IPR000156">
    <property type="entry name" value="Ran_bind_dom"/>
</dbReference>
<feature type="compositionally biased region" description="Polar residues" evidence="6">
    <location>
        <begin position="1264"/>
        <end position="1275"/>
    </location>
</feature>
<feature type="compositionally biased region" description="Basic and acidic residues" evidence="6">
    <location>
        <begin position="2478"/>
        <end position="2499"/>
    </location>
</feature>
<feature type="region of interest" description="Disordered" evidence="6">
    <location>
        <begin position="796"/>
        <end position="820"/>
    </location>
</feature>
<dbReference type="SUPFAM" id="SSF48452">
    <property type="entry name" value="TPR-like"/>
    <property type="match status" value="1"/>
</dbReference>
<evidence type="ECO:0000256" key="5">
    <source>
        <dbReference type="PROSITE-ProRule" id="PRU00322"/>
    </source>
</evidence>
<protein>
    <submittedName>
        <fullName evidence="10">E3 SUMO-protein ligase RanBP2</fullName>
    </submittedName>
</protein>
<feature type="compositionally biased region" description="Polar residues" evidence="6">
    <location>
        <begin position="2577"/>
        <end position="2588"/>
    </location>
</feature>
<dbReference type="CDD" id="cd13172">
    <property type="entry name" value="RanBD2_RanBP2_insect-like"/>
    <property type="match status" value="1"/>
</dbReference>
<keyword evidence="3 5" id="KW-0863">Zinc-finger</keyword>
<evidence type="ECO:0000256" key="4">
    <source>
        <dbReference type="ARBA" id="ARBA00022833"/>
    </source>
</evidence>
<feature type="compositionally biased region" description="Acidic residues" evidence="6">
    <location>
        <begin position="2009"/>
        <end position="2022"/>
    </location>
</feature>
<feature type="domain" description="RanBP2-type" evidence="8">
    <location>
        <begin position="1887"/>
        <end position="1916"/>
    </location>
</feature>
<dbReference type="GO" id="GO:0005643">
    <property type="term" value="C:nuclear pore"/>
    <property type="evidence" value="ECO:0007669"/>
    <property type="project" value="TreeGrafter"/>
</dbReference>
<feature type="region of interest" description="Disordered" evidence="6">
    <location>
        <begin position="2471"/>
        <end position="2506"/>
    </location>
</feature>
<evidence type="ECO:0000313" key="9">
    <source>
        <dbReference type="Proteomes" id="UP001652628"/>
    </source>
</evidence>
<evidence type="ECO:0000256" key="1">
    <source>
        <dbReference type="ARBA" id="ARBA00022553"/>
    </source>
</evidence>
<dbReference type="InterPro" id="IPR011993">
    <property type="entry name" value="PH-like_dom_sf"/>
</dbReference>
<feature type="region of interest" description="Disordered" evidence="6">
    <location>
        <begin position="1169"/>
        <end position="1195"/>
    </location>
</feature>
<keyword evidence="1" id="KW-0597">Phosphoprotein</keyword>
<evidence type="ECO:0000313" key="10">
    <source>
        <dbReference type="RefSeq" id="XP_016927188.4"/>
    </source>
</evidence>
<keyword evidence="9" id="KW-1185">Reference proteome</keyword>
<feature type="compositionally biased region" description="Polar residues" evidence="6">
    <location>
        <begin position="1180"/>
        <end position="1195"/>
    </location>
</feature>
<evidence type="ECO:0000259" key="7">
    <source>
        <dbReference type="PROSITE" id="PS50196"/>
    </source>
</evidence>
<evidence type="ECO:0000256" key="3">
    <source>
        <dbReference type="ARBA" id="ARBA00022771"/>
    </source>
</evidence>
<evidence type="ECO:0000256" key="2">
    <source>
        <dbReference type="ARBA" id="ARBA00022723"/>
    </source>
</evidence>
<organism evidence="9 10">
    <name type="scientific">Drosophila suzukii</name>
    <name type="common">Spotted-wing drosophila fruit fly</name>
    <dbReference type="NCBI Taxonomy" id="28584"/>
    <lineage>
        <taxon>Eukaryota</taxon>
        <taxon>Metazoa</taxon>
        <taxon>Ecdysozoa</taxon>
        <taxon>Arthropoda</taxon>
        <taxon>Hexapoda</taxon>
        <taxon>Insecta</taxon>
        <taxon>Pterygota</taxon>
        <taxon>Neoptera</taxon>
        <taxon>Endopterygota</taxon>
        <taxon>Diptera</taxon>
        <taxon>Brachycera</taxon>
        <taxon>Muscomorpha</taxon>
        <taxon>Ephydroidea</taxon>
        <taxon>Drosophilidae</taxon>
        <taxon>Drosophila</taxon>
        <taxon>Sophophora</taxon>
    </lineage>
</organism>
<feature type="region of interest" description="Disordered" evidence="6">
    <location>
        <begin position="2523"/>
        <end position="2564"/>
    </location>
</feature>
<dbReference type="RefSeq" id="XP_016927188.4">
    <property type="nucleotide sequence ID" value="XM_017071699.4"/>
</dbReference>
<gene>
    <name evidence="10" type="primary">Nup358</name>
</gene>
<dbReference type="GeneID" id="108007928"/>
<dbReference type="SUPFAM" id="SSF90209">
    <property type="entry name" value="Ran binding protein zinc finger-like"/>
    <property type="match status" value="1"/>
</dbReference>
<evidence type="ECO:0000256" key="6">
    <source>
        <dbReference type="SAM" id="MobiDB-lite"/>
    </source>
</evidence>
<feature type="region of interest" description="Disordered" evidence="6">
    <location>
        <begin position="2342"/>
        <end position="2381"/>
    </location>
</feature>
<dbReference type="Gene3D" id="2.30.29.30">
    <property type="entry name" value="Pleckstrin-homology domain (PH domain)/Phosphotyrosine-binding domain (PTB)"/>
    <property type="match status" value="4"/>
</dbReference>
<dbReference type="PROSITE" id="PS50196">
    <property type="entry name" value="RANBD1"/>
    <property type="match status" value="4"/>
</dbReference>
<feature type="region of interest" description="Disordered" evidence="6">
    <location>
        <begin position="1417"/>
        <end position="1448"/>
    </location>
</feature>
<dbReference type="Gene3D" id="4.10.1060.10">
    <property type="entry name" value="Zinc finger, RanBP2-type"/>
    <property type="match status" value="2"/>
</dbReference>
<dbReference type="InterPro" id="IPR001876">
    <property type="entry name" value="Znf_RanBP2"/>
</dbReference>
<keyword evidence="2" id="KW-0479">Metal-binding</keyword>
<dbReference type="GO" id="GO:0005096">
    <property type="term" value="F:GTPase activator activity"/>
    <property type="evidence" value="ECO:0007669"/>
    <property type="project" value="TreeGrafter"/>
</dbReference>
<dbReference type="SMART" id="SM00160">
    <property type="entry name" value="RanBD"/>
    <property type="match status" value="4"/>
</dbReference>
<dbReference type="InterPro" id="IPR036443">
    <property type="entry name" value="Znf_RanBP2_sf"/>
</dbReference>
<feature type="compositionally biased region" description="Basic and acidic residues" evidence="6">
    <location>
        <begin position="1425"/>
        <end position="1444"/>
    </location>
</feature>
<dbReference type="InterPro" id="IPR011990">
    <property type="entry name" value="TPR-like_helical_dom_sf"/>
</dbReference>
<dbReference type="SMART" id="SM00547">
    <property type="entry name" value="ZnF_RBZ"/>
    <property type="match status" value="2"/>
</dbReference>
<dbReference type="SUPFAM" id="SSF50729">
    <property type="entry name" value="PH domain-like"/>
    <property type="match status" value="4"/>
</dbReference>
<feature type="compositionally biased region" description="Polar residues" evidence="6">
    <location>
        <begin position="1475"/>
        <end position="1484"/>
    </location>
</feature>
<dbReference type="Gene3D" id="1.25.40.10">
    <property type="entry name" value="Tetratricopeptide repeat domain"/>
    <property type="match status" value="1"/>
</dbReference>
<feature type="region of interest" description="Disordered" evidence="6">
    <location>
        <begin position="1465"/>
        <end position="1487"/>
    </location>
</feature>
<name>A0AB39Z261_DROSZ</name>
<proteinExistence type="predicted"/>
<feature type="compositionally biased region" description="Acidic residues" evidence="6">
    <location>
        <begin position="2595"/>
        <end position="2607"/>
    </location>
</feature>
<dbReference type="GO" id="GO:0016874">
    <property type="term" value="F:ligase activity"/>
    <property type="evidence" value="ECO:0007669"/>
    <property type="project" value="UniProtKB-KW"/>
</dbReference>
<dbReference type="GO" id="GO:0005737">
    <property type="term" value="C:cytoplasm"/>
    <property type="evidence" value="ECO:0007669"/>
    <property type="project" value="TreeGrafter"/>
</dbReference>
<feature type="region of interest" description="Disordered" evidence="6">
    <location>
        <begin position="2754"/>
        <end position="2773"/>
    </location>
</feature>
<feature type="domain" description="RanBD1" evidence="7">
    <location>
        <begin position="2025"/>
        <end position="2157"/>
    </location>
</feature>
<dbReference type="CDD" id="cd13174">
    <property type="entry name" value="RanBD4_RanBP2_insect-like"/>
    <property type="match status" value="1"/>
</dbReference>
<feature type="region of interest" description="Disordered" evidence="6">
    <location>
        <begin position="2163"/>
        <end position="2187"/>
    </location>
</feature>
<feature type="region of interest" description="Disordered" evidence="6">
    <location>
        <begin position="2577"/>
        <end position="2615"/>
    </location>
</feature>
<feature type="region of interest" description="Disordered" evidence="6">
    <location>
        <begin position="2394"/>
        <end position="2448"/>
    </location>
</feature>
<keyword evidence="10" id="KW-0436">Ligase</keyword>
<feature type="compositionally biased region" description="Polar residues" evidence="6">
    <location>
        <begin position="2170"/>
        <end position="2187"/>
    </location>
</feature>
<dbReference type="Proteomes" id="UP001652628">
    <property type="component" value="Chromosome 3"/>
</dbReference>
<feature type="compositionally biased region" description="Acidic residues" evidence="6">
    <location>
        <begin position="2758"/>
        <end position="2773"/>
    </location>
</feature>
<dbReference type="PROSITE" id="PS50199">
    <property type="entry name" value="ZF_RANBP2_2"/>
    <property type="match status" value="2"/>
</dbReference>
<feature type="domain" description="RanBD1" evidence="7">
    <location>
        <begin position="1290"/>
        <end position="1426"/>
    </location>
</feature>
<dbReference type="PANTHER" id="PTHR23138">
    <property type="entry name" value="RAN BINDING PROTEIN"/>
    <property type="match status" value="1"/>
</dbReference>
<keyword evidence="4" id="KW-0862">Zinc</keyword>
<evidence type="ECO:0000259" key="8">
    <source>
        <dbReference type="PROSITE" id="PS50199"/>
    </source>
</evidence>
<dbReference type="GO" id="GO:0008270">
    <property type="term" value="F:zinc ion binding"/>
    <property type="evidence" value="ECO:0007669"/>
    <property type="project" value="UniProtKB-KW"/>
</dbReference>
<accession>A0AB39Z261</accession>
<dbReference type="PANTHER" id="PTHR23138:SF87">
    <property type="entry name" value="E3 SUMO-PROTEIN LIGASE RANBP2"/>
    <property type="match status" value="1"/>
</dbReference>
<dbReference type="InterPro" id="IPR045255">
    <property type="entry name" value="RanBP1-like"/>
</dbReference>
<sequence>MFDTRKDIDEHVHKMLGKLPPGSERDIKGLAIGKMYYKIQEYPRCIEYLTSYLRAKDEAVAHNLLATCYSRLKTPDVQKALQHWQRSMQLNPRQSEVVLDACELLLNENTAFNTERAKYWLDLATDLDLVDNQHVFAVRMRLNLQESNGGEDGSVDGDNAMELLMHKELQARPQDVNLRVRLLRSYVEKKKLDQAFSYALKTELESKGITSQSSDWYDMIWVLLGKMESANDVKKNWRFWQLALHALDRLMQLSLETGSGLADSSSQLFRLDQYLHKFSNAIERAGDAPQRELHQSCADHYTGQLLLHAVALIFKRELLGNKNKWMNALKSVLPVLLLGYQVRPLEESHVHHWMKHCDAEQKQLMQLWRQQGAFRCAQLGRTLFGCLDRSRTDDNQKENSNLNENKVPAQTLPGLFADSEELLSSAHQQCLDKNWRRQLYQQLFTHAEHKLKDQSSHLVRNPRLQQPLFEWPSLAEIETCELLALSLPPHSLAQHVYLALGTEPDRLGTAPRVAFYEGFRRDVKQNLNYCGHDSISQVDVDLYLYATVIQTQRRFQLQREAYNTSNLGNRNAANRPHMMPFANLLSQLASSEQTNWWDLVLRLHSNQLATEGNRTEQRAQLQVGLEAVRGVNGPKADAIIIFQLGKILQERSELALEARIDTLYRQGFTMLRRQHTQQSDAFVRIFKYGSATSTAAWKDLQALAEHAVSYFSSKMFKAYQYEQFVEEVRGLDLPMAYFMQSEAYRQLEESAKTPRVSRARFSERRKECLQQTQQLLQTDVKHPLHNHIQRELRRYQQNRSSHGLEDSFGSPDAHNNSSTYEDAEDDFYLGAALSANRSRRQVEPASVTPIVVAAPPNQEMEQTVKQISKSLCVLKDDVSLGMEAMRQEIKTLTEKFTGLEELLKKIKISSRDTPTRDVDPAAALGLDDLFIIEDALAEHHQQQQQQQNQAAVHQVVPNPYGGPTPSFHNGVPNTPAGQDRFLPAPYGSPMFNQNQMYNYYAAQAQAQAQSQFLRTLPAPGAIAPPNIFGPRNQNFGLPGMFPPPTGASVAPYIDAMGNFTQPPPSLIPPPAQPAPATAPLNLLESKPPAALPTPGFFNTPTPGFGASPIQVPPIPGAAPAPGPLPPSVNPVPVPAAVPAPIHVPQVAPSVPAPAPASVPALFNRALNNQPVEKEPPANVVITSSDPLPKPTSASVQPTLSVTIPAQHIKPSLVQAPEPQAQPPVPATAAFSFNFGTKTSESPFSFKSQVAKAAAEKQKEQEAELNQSGASETNKSVPADTSADDYDPRPDFQPIIPLPDEVEVRTGEEDEEVKFSDRSKLFRFADKEWKERGTGVIKILCDKTTGVSRVLMRRDQTHKVCANHKITADMNLVIHNQDKDKKSFLWGANDFADEQVTLEKFLVRFKTAETAEQFRVAFTNASQPAKPEKPAKPAEKTADLPKTNKEAAATASAAFTAPKTFLTSTPAPNSLFGKPQEQTKATQSDPAPAAQATVAKSLFGTISAVSAAPVTSASSASAAFANFSFTGNGTASGFGTAGTGSPFKNLSFGSTSAVGGSNTTLFTTALIKDNTVQSQTPQQQQLNKSTASDAEEEYVPTAQFTPVIALPDLVEVVTGEENEDVLFEHRAKLLRWDREANEWKERGLGNMKLLRDRSNPNLVRLLMRREQVHKLCCNQRVLPEIKFSPSTNIKAAVTWAGHDYSDEELTTALLAVRFKSLDVCQDFLDAVQKAQESIGKELKEADSVSATEKKEEEKPVKGFGDAFKPKAGSWNCQACYTSNGQDQLYCLACQEPKDATVPPKQSGLDQGNALNLTTSGSSSKFSFGFAPAALSSTGGFSFGAAQPKEKPVVAAVTSTASAPASVPSTQATALGFGKTSTTSGFGDAFKPKVGSWSCSACYVNNPGESLYCSACETPKDDTVPKKENTLGSGLTLPVTTQFSFGFGLAATSSKDQAAEVTSKSSNVFGSATFNFAAPAMPTPVAPTTSIGSSSFSFSMPKPAQLQPKSPAANDGDENDSHEEEEENNAYFAPVIPLPDKIDVKTGEEDEELLYVHKAKLYRLTEGEWKERGLGDVKILRHKQTKKLRVVMRREQVYKICLNHVLNSNVVYREKTETSWMFAVHDFSEGESVLERFTLRFKNKEVAQGFYDAVKNALDGTAKAIEDNTDSKATPALSSPSTGASESKSSSDNLLHDHVGQGSCIGCDGDKFAFRKTSSVSSTTYEVNPPLPMTLPILTLPQPITKSNASSSSATSIFKASSLGTTNSTFSGFGNLSVSEESKAPSSTFVFGSTDKSESAKPADPLAILQKSISGGGQGNVLGSIFGSGLSNQNSSEDSAKTIFGGGAKTAEQQKNGSPKSQEEPKSIFGGTKVESQDAPKSIFGGSGIAAPTFGGFNPFGGASDGKDAPKSIFGGTPSIFGGPKVETQSPASQEAPKPQFGNSNMFGGSSSGGFLFGSGSGSANIFGQKEPAVSFTDIGKQAAPEKEKEKDKTAGEDTMDKKETTPAAQQAASTFADLANKTGNTFADLASKPGGTFADLANKASGNDFANLSANSQGNATGFNKSAGSGGFYNLTHQNAFKNFQSPQPTGKNESGAADGGDDDGDATNDDNYDPHYDPIVELPDEIVVTTGEENETKLYGERAKLYRYDPESKQWKERGVGEIKVLEHPQLQTFRLVMRQEQIHKLVLNMSISASLQMDYMNEQKKSFLWAGYNYAVDAEGKVATEGALERLACRFGKQDIADEFLKTVNSCIERAKALQGDQEDDESDAAEEQDSS</sequence>
<dbReference type="Pfam" id="PF00638">
    <property type="entry name" value="Ran_BP1"/>
    <property type="match status" value="4"/>
</dbReference>
<dbReference type="Pfam" id="PF00641">
    <property type="entry name" value="Zn_ribbon_RanBP"/>
    <property type="match status" value="2"/>
</dbReference>